<protein>
    <submittedName>
        <fullName evidence="1">Uncharacterized protein</fullName>
    </submittedName>
</protein>
<proteinExistence type="predicted"/>
<gene>
    <name evidence="1" type="ORF">LRS13_12690</name>
</gene>
<dbReference type="EMBL" id="CP088295">
    <property type="protein sequence ID" value="UUY01590.1"/>
    <property type="molecule type" value="Genomic_DNA"/>
</dbReference>
<keyword evidence="2" id="KW-1185">Reference proteome</keyword>
<dbReference type="Proteomes" id="UP001058860">
    <property type="component" value="Chromosome"/>
</dbReference>
<evidence type="ECO:0000313" key="2">
    <source>
        <dbReference type="Proteomes" id="UP001058860"/>
    </source>
</evidence>
<accession>A0ABY5PA44</accession>
<sequence>MATEPQAWGGTLAELSRLQQEIDDDLTHGRITPEDYDFARRRIEAAVKVATQPVQSGQRIRVTSIPQKEIDTDKLAVAYMLLARAEARRKRAARERGEGASAA</sequence>
<organism evidence="1 2">
    <name type="scientific">Svornostia abyssi</name>
    <dbReference type="NCBI Taxonomy" id="2898438"/>
    <lineage>
        <taxon>Bacteria</taxon>
        <taxon>Bacillati</taxon>
        <taxon>Actinomycetota</taxon>
        <taxon>Thermoleophilia</taxon>
        <taxon>Solirubrobacterales</taxon>
        <taxon>Baekduiaceae</taxon>
        <taxon>Svornostia</taxon>
    </lineage>
</organism>
<name>A0ABY5PA44_9ACTN</name>
<dbReference type="RefSeq" id="WP_353862145.1">
    <property type="nucleotide sequence ID" value="NZ_CP088295.1"/>
</dbReference>
<reference evidence="2" key="1">
    <citation type="submission" date="2021-11" db="EMBL/GenBank/DDBJ databases">
        <title>Cultivation dependent microbiological survey of springs from the worlds oldest radium mine currently devoted to the extraction of radon-saturated water.</title>
        <authorList>
            <person name="Kapinusova G."/>
            <person name="Smrhova T."/>
            <person name="Strejcek M."/>
            <person name="Suman J."/>
            <person name="Jani K."/>
            <person name="Pajer P."/>
            <person name="Uhlik O."/>
        </authorList>
    </citation>
    <scope>NUCLEOTIDE SEQUENCE [LARGE SCALE GENOMIC DNA]</scope>
    <source>
        <strain evidence="2">J379</strain>
    </source>
</reference>
<evidence type="ECO:0000313" key="1">
    <source>
        <dbReference type="EMBL" id="UUY01590.1"/>
    </source>
</evidence>